<sequence length="79" mass="8432">MVQGTSNVLCNNQSRVLSVSLVADVTTQTSAIPPELLLAPVSNLYMRTWFVTKISGKPEAAIRAAAGKGSLVRCDTHDM</sequence>
<dbReference type="AlphaFoldDB" id="A0A6A7B1P3"/>
<dbReference type="EMBL" id="MU006311">
    <property type="protein sequence ID" value="KAF2849446.1"/>
    <property type="molecule type" value="Genomic_DNA"/>
</dbReference>
<evidence type="ECO:0000313" key="1">
    <source>
        <dbReference type="EMBL" id="KAF2849446.1"/>
    </source>
</evidence>
<dbReference type="Proteomes" id="UP000799423">
    <property type="component" value="Unassembled WGS sequence"/>
</dbReference>
<protein>
    <submittedName>
        <fullName evidence="1">Uncharacterized protein</fullName>
    </submittedName>
</protein>
<gene>
    <name evidence="1" type="ORF">T440DRAFT_469215</name>
</gene>
<proteinExistence type="predicted"/>
<organism evidence="1 2">
    <name type="scientific">Plenodomus tracheiphilus IPT5</name>
    <dbReference type="NCBI Taxonomy" id="1408161"/>
    <lineage>
        <taxon>Eukaryota</taxon>
        <taxon>Fungi</taxon>
        <taxon>Dikarya</taxon>
        <taxon>Ascomycota</taxon>
        <taxon>Pezizomycotina</taxon>
        <taxon>Dothideomycetes</taxon>
        <taxon>Pleosporomycetidae</taxon>
        <taxon>Pleosporales</taxon>
        <taxon>Pleosporineae</taxon>
        <taxon>Leptosphaeriaceae</taxon>
        <taxon>Plenodomus</taxon>
    </lineage>
</organism>
<feature type="non-terminal residue" evidence="1">
    <location>
        <position position="79"/>
    </location>
</feature>
<evidence type="ECO:0000313" key="2">
    <source>
        <dbReference type="Proteomes" id="UP000799423"/>
    </source>
</evidence>
<keyword evidence="2" id="KW-1185">Reference proteome</keyword>
<accession>A0A6A7B1P3</accession>
<name>A0A6A7B1P3_9PLEO</name>
<reference evidence="1" key="1">
    <citation type="submission" date="2020-01" db="EMBL/GenBank/DDBJ databases">
        <authorList>
            <consortium name="DOE Joint Genome Institute"/>
            <person name="Haridas S."/>
            <person name="Albert R."/>
            <person name="Binder M."/>
            <person name="Bloem J."/>
            <person name="Labutti K."/>
            <person name="Salamov A."/>
            <person name="Andreopoulos B."/>
            <person name="Baker S.E."/>
            <person name="Barry K."/>
            <person name="Bills G."/>
            <person name="Bluhm B.H."/>
            <person name="Cannon C."/>
            <person name="Castanera R."/>
            <person name="Culley D.E."/>
            <person name="Daum C."/>
            <person name="Ezra D."/>
            <person name="Gonzalez J.B."/>
            <person name="Henrissat B."/>
            <person name="Kuo A."/>
            <person name="Liang C."/>
            <person name="Lipzen A."/>
            <person name="Lutzoni F."/>
            <person name="Magnuson J."/>
            <person name="Mondo S."/>
            <person name="Nolan M."/>
            <person name="Ohm R."/>
            <person name="Pangilinan J."/>
            <person name="Park H.-J."/>
            <person name="Ramirez L."/>
            <person name="Alfaro M."/>
            <person name="Sun H."/>
            <person name="Tritt A."/>
            <person name="Yoshinaga Y."/>
            <person name="Zwiers L.-H."/>
            <person name="Turgeon B.G."/>
            <person name="Goodwin S.B."/>
            <person name="Spatafora J.W."/>
            <person name="Crous P.W."/>
            <person name="Grigoriev I.V."/>
        </authorList>
    </citation>
    <scope>NUCLEOTIDE SEQUENCE</scope>
    <source>
        <strain evidence="1">IPT5</strain>
    </source>
</reference>